<evidence type="ECO:0000313" key="3">
    <source>
        <dbReference type="Proteomes" id="UP001549321"/>
    </source>
</evidence>
<keyword evidence="3" id="KW-1185">Reference proteome</keyword>
<feature type="region of interest" description="Disordered" evidence="1">
    <location>
        <begin position="1"/>
        <end position="23"/>
    </location>
</feature>
<name>A0ABV2R5R5_9HYPH</name>
<accession>A0ABV2R5R5</accession>
<sequence>MEDFDETFSEQSRDRKGPRVNNEGAPASIFLDPWLTTKGAPLVALVDHLMLVTTPDARKRTRSLRRDAAQRRRFVMGNIAANLVQLALSPSREEGGLLAIATAKTKPTRYDREDYPQGILAGSVAALADAGMLVRHPFVFKQATTTVEPTPEFIALMQRHGVRLADIGRDAGGETIWLRAREDENGETLRRRQYRNQTIGKTLVHYDDTEETERLRAEMERINSTLNGAEIAYAGEPIGPLALRRVFLLRSASDPYEFKLSGRIVGGFWQTLRKDKRYLITVGGEGIADLDFSAAFPSLAYVVATGALPDGDPYDIPGLGEHRDGAKLAMISMLSRKGDMRRLSPELKAALPEGWTARRLVEALTLRHPAIAHMFGRDVGIELMHLEASIMTAVLLELADRGIPALPIFDGLNVRKSDSAVAQEVMRAVSAQCLGVALRVVEKPIWRPRAALAA</sequence>
<organism evidence="2 3">
    <name type="scientific">Kaistia defluvii</name>
    <dbReference type="NCBI Taxonomy" id="410841"/>
    <lineage>
        <taxon>Bacteria</taxon>
        <taxon>Pseudomonadati</taxon>
        <taxon>Pseudomonadota</taxon>
        <taxon>Alphaproteobacteria</taxon>
        <taxon>Hyphomicrobiales</taxon>
        <taxon>Kaistiaceae</taxon>
        <taxon>Kaistia</taxon>
    </lineage>
</organism>
<evidence type="ECO:0000256" key="1">
    <source>
        <dbReference type="SAM" id="MobiDB-lite"/>
    </source>
</evidence>
<reference evidence="2 3" key="1">
    <citation type="submission" date="2024-06" db="EMBL/GenBank/DDBJ databases">
        <title>Sorghum-associated microbial communities from plants grown in Nebraska, USA.</title>
        <authorList>
            <person name="Schachtman D."/>
        </authorList>
    </citation>
    <scope>NUCLEOTIDE SEQUENCE [LARGE SCALE GENOMIC DNA]</scope>
    <source>
        <strain evidence="2 3">3207</strain>
    </source>
</reference>
<dbReference type="Proteomes" id="UP001549321">
    <property type="component" value="Unassembled WGS sequence"/>
</dbReference>
<gene>
    <name evidence="2" type="ORF">ABIE08_004401</name>
</gene>
<evidence type="ECO:0000313" key="2">
    <source>
        <dbReference type="EMBL" id="MET4636443.1"/>
    </source>
</evidence>
<comment type="caution">
    <text evidence="2">The sequence shown here is derived from an EMBL/GenBank/DDBJ whole genome shotgun (WGS) entry which is preliminary data.</text>
</comment>
<protein>
    <submittedName>
        <fullName evidence="2">Uncharacterized protein</fullName>
    </submittedName>
</protein>
<proteinExistence type="predicted"/>
<dbReference type="EMBL" id="JBEPSM010000004">
    <property type="protein sequence ID" value="MET4636443.1"/>
    <property type="molecule type" value="Genomic_DNA"/>
</dbReference>